<accession>A0ABW9VYC0</accession>
<keyword evidence="5 6" id="KW-0472">Membrane</keyword>
<dbReference type="CDD" id="cd17321">
    <property type="entry name" value="MFS_MMR_MDR_like"/>
    <property type="match status" value="1"/>
</dbReference>
<feature type="transmembrane region" description="Helical" evidence="6">
    <location>
        <begin position="433"/>
        <end position="455"/>
    </location>
</feature>
<dbReference type="PROSITE" id="PS50850">
    <property type="entry name" value="MFS"/>
    <property type="match status" value="1"/>
</dbReference>
<comment type="caution">
    <text evidence="8">The sequence shown here is derived from an EMBL/GenBank/DDBJ whole genome shotgun (WGS) entry which is preliminary data.</text>
</comment>
<evidence type="ECO:0000313" key="9">
    <source>
        <dbReference type="Proteomes" id="UP000642144"/>
    </source>
</evidence>
<keyword evidence="3 6" id="KW-0812">Transmembrane</keyword>
<dbReference type="RefSeq" id="WP_161054706.1">
    <property type="nucleotide sequence ID" value="NZ_WWCT01000006.1"/>
</dbReference>
<sequence length="462" mass="48050">MNPQDSALAARDGLPPDARWLAMLSVAIGVGMSALDTAIANTALPAIADQLRTTPAASVWIVNVYQLAMVATLLPFAALGEVIGYRRVCLIGLTLFTAASLACALAWSLPSLVVARLFQGIGGAAMMGVNTALVRSIFPSKLHGRGFGLNSLVVAVGFAVGPTAASLILAVASWPWLFAINVPLGVIAVLLGRRALPHTHRASHKIDAPTAILNVFAFGMLILTFGDAAHQEGWQRLLPEVIITLVLFALLLRRQAGHAAPMLPVDLFKRPLFALSALTAVCTFAAQGLAFVSLPFYFEHTLGRSPIETGFLLTPWAVLVAVMAPIAGRLSDRYPPGALGGIGTAILSSGLVAMVMLPANPTVFDIGWRMAWCGIGFGFFQAPNLKAIMGSAPPSRAGGASGIVATARLIGQATGAALVAYCFTLSPLRGTSYALMLAAAFAAVGCVASFSRLVVTQATDQA</sequence>
<dbReference type="Gene3D" id="1.20.1250.20">
    <property type="entry name" value="MFS general substrate transporter like domains"/>
    <property type="match status" value="1"/>
</dbReference>
<dbReference type="EMBL" id="WWCT01000006">
    <property type="protein sequence ID" value="MYN26696.1"/>
    <property type="molecule type" value="Genomic_DNA"/>
</dbReference>
<evidence type="ECO:0000256" key="2">
    <source>
        <dbReference type="ARBA" id="ARBA00022448"/>
    </source>
</evidence>
<comment type="subcellular location">
    <subcellularLocation>
        <location evidence="1">Membrane</location>
        <topology evidence="1">Multi-pass membrane protein</topology>
    </subcellularLocation>
</comment>
<dbReference type="PRINTS" id="PR01036">
    <property type="entry name" value="TCRTETB"/>
</dbReference>
<evidence type="ECO:0000256" key="5">
    <source>
        <dbReference type="ARBA" id="ARBA00023136"/>
    </source>
</evidence>
<evidence type="ECO:0000256" key="1">
    <source>
        <dbReference type="ARBA" id="ARBA00004141"/>
    </source>
</evidence>
<evidence type="ECO:0000256" key="6">
    <source>
        <dbReference type="SAM" id="Phobius"/>
    </source>
</evidence>
<dbReference type="PANTHER" id="PTHR42718">
    <property type="entry name" value="MAJOR FACILITATOR SUPERFAMILY MULTIDRUG TRANSPORTER MFSC"/>
    <property type="match status" value="1"/>
</dbReference>
<dbReference type="Proteomes" id="UP000642144">
    <property type="component" value="Unassembled WGS sequence"/>
</dbReference>
<feature type="transmembrane region" description="Helical" evidence="6">
    <location>
        <begin position="234"/>
        <end position="252"/>
    </location>
</feature>
<dbReference type="InterPro" id="IPR020846">
    <property type="entry name" value="MFS_dom"/>
</dbReference>
<feature type="transmembrane region" description="Helical" evidence="6">
    <location>
        <begin position="146"/>
        <end position="170"/>
    </location>
</feature>
<feature type="transmembrane region" description="Helical" evidence="6">
    <location>
        <begin position="272"/>
        <end position="298"/>
    </location>
</feature>
<evidence type="ECO:0000256" key="4">
    <source>
        <dbReference type="ARBA" id="ARBA00022989"/>
    </source>
</evidence>
<feature type="transmembrane region" description="Helical" evidence="6">
    <location>
        <begin position="60"/>
        <end position="79"/>
    </location>
</feature>
<feature type="transmembrane region" description="Helical" evidence="6">
    <location>
        <begin position="88"/>
        <end position="107"/>
    </location>
</feature>
<keyword evidence="9" id="KW-1185">Reference proteome</keyword>
<feature type="transmembrane region" description="Helical" evidence="6">
    <location>
        <begin position="310"/>
        <end position="327"/>
    </location>
</feature>
<gene>
    <name evidence="8" type="ORF">GTP69_09780</name>
</gene>
<feature type="transmembrane region" description="Helical" evidence="6">
    <location>
        <begin position="176"/>
        <end position="196"/>
    </location>
</feature>
<name>A0ABW9VYC0_9BURK</name>
<dbReference type="Pfam" id="PF07690">
    <property type="entry name" value="MFS_1"/>
    <property type="match status" value="1"/>
</dbReference>
<feature type="transmembrane region" description="Helical" evidence="6">
    <location>
        <begin position="208"/>
        <end position="228"/>
    </location>
</feature>
<dbReference type="InterPro" id="IPR011701">
    <property type="entry name" value="MFS"/>
</dbReference>
<dbReference type="InterPro" id="IPR036259">
    <property type="entry name" value="MFS_trans_sf"/>
</dbReference>
<evidence type="ECO:0000313" key="8">
    <source>
        <dbReference type="EMBL" id="MYN26696.1"/>
    </source>
</evidence>
<feature type="transmembrane region" description="Helical" evidence="6">
    <location>
        <begin position="339"/>
        <end position="360"/>
    </location>
</feature>
<reference evidence="8 9" key="1">
    <citation type="submission" date="2019-12" db="EMBL/GenBank/DDBJ databases">
        <title>Novel species isolated from a subtropical stream in China.</title>
        <authorList>
            <person name="Lu H."/>
        </authorList>
    </citation>
    <scope>NUCLEOTIDE SEQUENCE [LARGE SCALE GENOMIC DNA]</scope>
    <source>
        <strain evidence="8 9">CY42W</strain>
    </source>
</reference>
<feature type="transmembrane region" description="Helical" evidence="6">
    <location>
        <begin position="113"/>
        <end position="134"/>
    </location>
</feature>
<proteinExistence type="predicted"/>
<organism evidence="8 9">
    <name type="scientific">Duganella levis</name>
    <dbReference type="NCBI Taxonomy" id="2692169"/>
    <lineage>
        <taxon>Bacteria</taxon>
        <taxon>Pseudomonadati</taxon>
        <taxon>Pseudomonadota</taxon>
        <taxon>Betaproteobacteria</taxon>
        <taxon>Burkholderiales</taxon>
        <taxon>Oxalobacteraceae</taxon>
        <taxon>Telluria group</taxon>
        <taxon>Duganella</taxon>
    </lineage>
</organism>
<dbReference type="Gene3D" id="1.20.1720.10">
    <property type="entry name" value="Multidrug resistance protein D"/>
    <property type="match status" value="1"/>
</dbReference>
<dbReference type="SUPFAM" id="SSF103473">
    <property type="entry name" value="MFS general substrate transporter"/>
    <property type="match status" value="1"/>
</dbReference>
<dbReference type="PANTHER" id="PTHR42718:SF9">
    <property type="entry name" value="MAJOR FACILITATOR SUPERFAMILY MULTIDRUG TRANSPORTER MFSC"/>
    <property type="match status" value="1"/>
</dbReference>
<feature type="transmembrane region" description="Helical" evidence="6">
    <location>
        <begin position="20"/>
        <end position="40"/>
    </location>
</feature>
<keyword evidence="2" id="KW-0813">Transport</keyword>
<evidence type="ECO:0000256" key="3">
    <source>
        <dbReference type="ARBA" id="ARBA00022692"/>
    </source>
</evidence>
<feature type="domain" description="Major facilitator superfamily (MFS) profile" evidence="7">
    <location>
        <begin position="22"/>
        <end position="457"/>
    </location>
</feature>
<protein>
    <submittedName>
        <fullName evidence="8">MFS transporter</fullName>
    </submittedName>
</protein>
<evidence type="ECO:0000259" key="7">
    <source>
        <dbReference type="PROSITE" id="PS50850"/>
    </source>
</evidence>
<keyword evidence="4 6" id="KW-1133">Transmembrane helix</keyword>